<name>A0A9N9NVF1_9GLOM</name>
<evidence type="ECO:0000313" key="2">
    <source>
        <dbReference type="Proteomes" id="UP000789570"/>
    </source>
</evidence>
<feature type="non-terminal residue" evidence="1">
    <location>
        <position position="1"/>
    </location>
</feature>
<protein>
    <submittedName>
        <fullName evidence="1">1107_t:CDS:1</fullName>
    </submittedName>
</protein>
<dbReference type="Proteomes" id="UP000789570">
    <property type="component" value="Unassembled WGS sequence"/>
</dbReference>
<dbReference type="AlphaFoldDB" id="A0A9N9NVF1"/>
<comment type="caution">
    <text evidence="1">The sequence shown here is derived from an EMBL/GenBank/DDBJ whole genome shotgun (WGS) entry which is preliminary data.</text>
</comment>
<evidence type="ECO:0000313" key="1">
    <source>
        <dbReference type="EMBL" id="CAG8763983.1"/>
    </source>
</evidence>
<dbReference type="OrthoDB" id="2419893at2759"/>
<organism evidence="1 2">
    <name type="scientific">Funneliformis caledonium</name>
    <dbReference type="NCBI Taxonomy" id="1117310"/>
    <lineage>
        <taxon>Eukaryota</taxon>
        <taxon>Fungi</taxon>
        <taxon>Fungi incertae sedis</taxon>
        <taxon>Mucoromycota</taxon>
        <taxon>Glomeromycotina</taxon>
        <taxon>Glomeromycetes</taxon>
        <taxon>Glomerales</taxon>
        <taxon>Glomeraceae</taxon>
        <taxon>Funneliformis</taxon>
    </lineage>
</organism>
<accession>A0A9N9NVF1</accession>
<sequence>GKMPLLPWLYLPLVICRLGGNNARSFASTFHHMILKKPWIRT</sequence>
<dbReference type="EMBL" id="CAJVPQ010024033">
    <property type="protein sequence ID" value="CAG8763983.1"/>
    <property type="molecule type" value="Genomic_DNA"/>
</dbReference>
<keyword evidence="2" id="KW-1185">Reference proteome</keyword>
<proteinExistence type="predicted"/>
<reference evidence="1" key="1">
    <citation type="submission" date="2021-06" db="EMBL/GenBank/DDBJ databases">
        <authorList>
            <person name="Kallberg Y."/>
            <person name="Tangrot J."/>
            <person name="Rosling A."/>
        </authorList>
    </citation>
    <scope>NUCLEOTIDE SEQUENCE</scope>
    <source>
        <strain evidence="1">UK204</strain>
    </source>
</reference>
<gene>
    <name evidence="1" type="ORF">FCALED_LOCUS17102</name>
</gene>